<dbReference type="PROSITE" id="PS50109">
    <property type="entry name" value="HIS_KIN"/>
    <property type="match status" value="1"/>
</dbReference>
<evidence type="ECO:0000313" key="9">
    <source>
        <dbReference type="Proteomes" id="UP000030647"/>
    </source>
</evidence>
<dbReference type="PRINTS" id="PR00344">
    <property type="entry name" value="BCTRLSENSOR"/>
</dbReference>
<feature type="domain" description="Histidine kinase" evidence="7">
    <location>
        <begin position="337"/>
        <end position="524"/>
    </location>
</feature>
<evidence type="ECO:0000256" key="4">
    <source>
        <dbReference type="ARBA" id="ARBA00022777"/>
    </source>
</evidence>
<dbReference type="InterPro" id="IPR036890">
    <property type="entry name" value="HATPase_C_sf"/>
</dbReference>
<evidence type="ECO:0000313" key="8">
    <source>
        <dbReference type="EMBL" id="ERL64770.1"/>
    </source>
</evidence>
<keyword evidence="6" id="KW-1133">Transmembrane helix</keyword>
<dbReference type="Gene3D" id="6.10.340.10">
    <property type="match status" value="1"/>
</dbReference>
<dbReference type="EC" id="2.7.13.3" evidence="2"/>
<evidence type="ECO:0000256" key="3">
    <source>
        <dbReference type="ARBA" id="ARBA00022679"/>
    </source>
</evidence>
<keyword evidence="9" id="KW-1185">Reference proteome</keyword>
<dbReference type="EMBL" id="KI271592">
    <property type="protein sequence ID" value="ERL64770.1"/>
    <property type="molecule type" value="Genomic_DNA"/>
</dbReference>
<dbReference type="STRING" id="1231336.L248_0547"/>
<dbReference type="PANTHER" id="PTHR34220">
    <property type="entry name" value="SENSOR HISTIDINE KINASE YPDA"/>
    <property type="match status" value="1"/>
</dbReference>
<evidence type="ECO:0000256" key="5">
    <source>
        <dbReference type="ARBA" id="ARBA00023012"/>
    </source>
</evidence>
<sequence length="529" mass="59705">MLMVSIPAILLLGTISFFQGQQVDTETSQKYLQNEIRSKQDDLTDEVKSATSIINTLTFNASIGEMFESQSVKQSVYNAYLSFRDYLDPTTKLLLSLNPDLQDIDYYTDSKVAGLRGNIHPLSASDNPKFLKNIHVSENPQWFSDQENLYAVRAFPITVTPTTGTMVMLTYNKADFFRPLSKQAPLFLYRVTTAQGTVLFSSPGWKNTHFVNHTAAPLGTTGILLDVKYATTLRIGNRIVYWTIIGVLLSILEIVLLTRAFTNGISRNFLQLKGKIQHVIEKPREEVSFDTKEKDEFGQLSNAIGAMVTRVHELNDRALQAEIEKQSSKYDALVNQINSHFLYNTLSMIDWQARQSKNRTISIAVRELSTFYRTTLNHGRSETTLKNEIDNIKAYLTLQLVLHDYFQVSYDIDPHLLKARAINLMIQPIVENAIEHGLTESKKDAEIFISVRSEEGELLVQVTDNGVGIPPEKLKGILSKEAMGYGLRNVDQRIKFYFGKQYGLHIASKVGVGTSVTIQLPLQFEEGVQ</sequence>
<dbReference type="PANTHER" id="PTHR34220:SF7">
    <property type="entry name" value="SENSOR HISTIDINE KINASE YPDA"/>
    <property type="match status" value="1"/>
</dbReference>
<name>U4TMX1_9LACO</name>
<dbReference type="AlphaFoldDB" id="U4TMX1"/>
<dbReference type="InterPro" id="IPR004358">
    <property type="entry name" value="Sig_transdc_His_kin-like_C"/>
</dbReference>
<gene>
    <name evidence="8" type="ORF">L248_0547</name>
</gene>
<reference evidence="9" key="1">
    <citation type="journal article" date="2013" name="Genome Announc.">
        <title>Whole-Genome Sequencing of Lactobacillus shenzhenensis Strain LY-73T.</title>
        <authorList>
            <person name="Lin Z."/>
            <person name="Liu Z."/>
            <person name="Yang R."/>
            <person name="Zou Y."/>
            <person name="Wan D."/>
            <person name="Chen J."/>
            <person name="Guo M."/>
            <person name="Zhao J."/>
            <person name="Fang C."/>
            <person name="Yang R."/>
            <person name="Liu F."/>
        </authorList>
    </citation>
    <scope>NUCLEOTIDE SEQUENCE [LARGE SCALE GENOMIC DNA]</scope>
    <source>
        <strain evidence="9">LY-73</strain>
    </source>
</reference>
<feature type="transmembrane region" description="Helical" evidence="6">
    <location>
        <begin position="239"/>
        <end position="261"/>
    </location>
</feature>
<dbReference type="InterPro" id="IPR010559">
    <property type="entry name" value="Sig_transdc_His_kin_internal"/>
</dbReference>
<accession>U4TMX1</accession>
<keyword evidence="6" id="KW-0472">Membrane</keyword>
<dbReference type="InterPro" id="IPR050640">
    <property type="entry name" value="Bact_2-comp_sensor_kinase"/>
</dbReference>
<evidence type="ECO:0000256" key="6">
    <source>
        <dbReference type="SAM" id="Phobius"/>
    </source>
</evidence>
<dbReference type="Proteomes" id="UP000030647">
    <property type="component" value="Unassembled WGS sequence"/>
</dbReference>
<evidence type="ECO:0000256" key="1">
    <source>
        <dbReference type="ARBA" id="ARBA00000085"/>
    </source>
</evidence>
<organism evidence="8 9">
    <name type="scientific">Schleiferilactobacillus shenzhenensis LY-73</name>
    <dbReference type="NCBI Taxonomy" id="1231336"/>
    <lineage>
        <taxon>Bacteria</taxon>
        <taxon>Bacillati</taxon>
        <taxon>Bacillota</taxon>
        <taxon>Bacilli</taxon>
        <taxon>Lactobacillales</taxon>
        <taxon>Lactobacillaceae</taxon>
        <taxon>Schleiferilactobacillus</taxon>
    </lineage>
</organism>
<keyword evidence="4" id="KW-0418">Kinase</keyword>
<keyword evidence="3" id="KW-0808">Transferase</keyword>
<evidence type="ECO:0000259" key="7">
    <source>
        <dbReference type="PROSITE" id="PS50109"/>
    </source>
</evidence>
<dbReference type="SUPFAM" id="SSF55874">
    <property type="entry name" value="ATPase domain of HSP90 chaperone/DNA topoisomerase II/histidine kinase"/>
    <property type="match status" value="1"/>
</dbReference>
<protein>
    <recommendedName>
        <fullName evidence="2">histidine kinase</fullName>
        <ecNumber evidence="2">2.7.13.3</ecNumber>
    </recommendedName>
</protein>
<keyword evidence="6" id="KW-0812">Transmembrane</keyword>
<evidence type="ECO:0000256" key="2">
    <source>
        <dbReference type="ARBA" id="ARBA00012438"/>
    </source>
</evidence>
<dbReference type="Gene3D" id="3.30.565.10">
    <property type="entry name" value="Histidine kinase-like ATPase, C-terminal domain"/>
    <property type="match status" value="1"/>
</dbReference>
<dbReference type="SMART" id="SM00387">
    <property type="entry name" value="HATPase_c"/>
    <property type="match status" value="1"/>
</dbReference>
<dbReference type="HOGENOM" id="CLU_020473_6_0_9"/>
<dbReference type="InterPro" id="IPR003594">
    <property type="entry name" value="HATPase_dom"/>
</dbReference>
<comment type="catalytic activity">
    <reaction evidence="1">
        <text>ATP + protein L-histidine = ADP + protein N-phospho-L-histidine.</text>
        <dbReference type="EC" id="2.7.13.3"/>
    </reaction>
</comment>
<dbReference type="InterPro" id="IPR005467">
    <property type="entry name" value="His_kinase_dom"/>
</dbReference>
<keyword evidence="5" id="KW-0902">Two-component regulatory system</keyword>
<dbReference type="GO" id="GO:0000155">
    <property type="term" value="F:phosphorelay sensor kinase activity"/>
    <property type="evidence" value="ECO:0007669"/>
    <property type="project" value="InterPro"/>
</dbReference>
<proteinExistence type="predicted"/>
<dbReference type="GO" id="GO:0016020">
    <property type="term" value="C:membrane"/>
    <property type="evidence" value="ECO:0007669"/>
    <property type="project" value="InterPro"/>
</dbReference>
<dbReference type="eggNOG" id="COG2972">
    <property type="taxonomic scope" value="Bacteria"/>
</dbReference>
<dbReference type="Pfam" id="PF06580">
    <property type="entry name" value="His_kinase"/>
    <property type="match status" value="1"/>
</dbReference>
<dbReference type="Pfam" id="PF02518">
    <property type="entry name" value="HATPase_c"/>
    <property type="match status" value="1"/>
</dbReference>